<protein>
    <submittedName>
        <fullName evidence="2">Uncharacterized protein</fullName>
    </submittedName>
</protein>
<organism evidence="2">
    <name type="scientific">Rhizophora mucronata</name>
    <name type="common">Asiatic mangrove</name>
    <dbReference type="NCBI Taxonomy" id="61149"/>
    <lineage>
        <taxon>Eukaryota</taxon>
        <taxon>Viridiplantae</taxon>
        <taxon>Streptophyta</taxon>
        <taxon>Embryophyta</taxon>
        <taxon>Tracheophyta</taxon>
        <taxon>Spermatophyta</taxon>
        <taxon>Magnoliopsida</taxon>
        <taxon>eudicotyledons</taxon>
        <taxon>Gunneridae</taxon>
        <taxon>Pentapetalae</taxon>
        <taxon>rosids</taxon>
        <taxon>fabids</taxon>
        <taxon>Malpighiales</taxon>
        <taxon>Rhizophoraceae</taxon>
        <taxon>Rhizophora</taxon>
    </lineage>
</organism>
<dbReference type="EMBL" id="GGEC01066777">
    <property type="protein sequence ID" value="MBX47261.1"/>
    <property type="molecule type" value="Transcribed_RNA"/>
</dbReference>
<proteinExistence type="predicted"/>
<feature type="compositionally biased region" description="Basic residues" evidence="1">
    <location>
        <begin position="1"/>
        <end position="12"/>
    </location>
</feature>
<evidence type="ECO:0000313" key="2">
    <source>
        <dbReference type="EMBL" id="MBX47261.1"/>
    </source>
</evidence>
<reference evidence="2" key="1">
    <citation type="submission" date="2018-02" db="EMBL/GenBank/DDBJ databases">
        <title>Rhizophora mucronata_Transcriptome.</title>
        <authorList>
            <person name="Meera S.P."/>
            <person name="Sreeshan A."/>
            <person name="Augustine A."/>
        </authorList>
    </citation>
    <scope>NUCLEOTIDE SEQUENCE</scope>
    <source>
        <tissue evidence="2">Leaf</tissue>
    </source>
</reference>
<sequence length="46" mass="5352">MCRSSHAVKMKAKTQEGVKKPSPRSSVHVLLWFRCMESFLNFIDKL</sequence>
<evidence type="ECO:0000256" key="1">
    <source>
        <dbReference type="SAM" id="MobiDB-lite"/>
    </source>
</evidence>
<dbReference type="AlphaFoldDB" id="A0A2P2NXY9"/>
<accession>A0A2P2NXY9</accession>
<name>A0A2P2NXY9_RHIMU</name>
<feature type="region of interest" description="Disordered" evidence="1">
    <location>
        <begin position="1"/>
        <end position="22"/>
    </location>
</feature>